<dbReference type="EMBL" id="CP034086">
    <property type="protein sequence ID" value="AZG76795.1"/>
    <property type="molecule type" value="Genomic_DNA"/>
</dbReference>
<dbReference type="InterPro" id="IPR011918">
    <property type="entry name" value="ABC_MsbA_ATP-bd"/>
</dbReference>
<feature type="transmembrane region" description="Helical" evidence="9">
    <location>
        <begin position="262"/>
        <end position="285"/>
    </location>
</feature>
<keyword evidence="7 9" id="KW-0472">Membrane</keyword>
<dbReference type="GO" id="GO:0090374">
    <property type="term" value="P:oligopeptide export from mitochondrion"/>
    <property type="evidence" value="ECO:0007669"/>
    <property type="project" value="TreeGrafter"/>
</dbReference>
<dbReference type="InterPro" id="IPR039421">
    <property type="entry name" value="Type_1_exporter"/>
</dbReference>
<feature type="domain" description="ABC transporter" evidence="10">
    <location>
        <begin position="361"/>
        <end position="597"/>
    </location>
</feature>
<dbReference type="Gene3D" id="1.20.1560.10">
    <property type="entry name" value="ABC transporter type 1, transmembrane domain"/>
    <property type="match status" value="1"/>
</dbReference>
<evidence type="ECO:0000256" key="7">
    <source>
        <dbReference type="ARBA" id="ARBA00023136"/>
    </source>
</evidence>
<evidence type="ECO:0000256" key="2">
    <source>
        <dbReference type="ARBA" id="ARBA00005417"/>
    </source>
</evidence>
<evidence type="ECO:0000313" key="12">
    <source>
        <dbReference type="EMBL" id="AZG76795.1"/>
    </source>
</evidence>
<dbReference type="GO" id="GO:0015421">
    <property type="term" value="F:ABC-type oligopeptide transporter activity"/>
    <property type="evidence" value="ECO:0007669"/>
    <property type="project" value="TreeGrafter"/>
</dbReference>
<dbReference type="SUPFAM" id="SSF52540">
    <property type="entry name" value="P-loop containing nucleoside triphosphate hydrolases"/>
    <property type="match status" value="1"/>
</dbReference>
<dbReference type="InterPro" id="IPR027417">
    <property type="entry name" value="P-loop_NTPase"/>
</dbReference>
<dbReference type="GO" id="GO:0005524">
    <property type="term" value="F:ATP binding"/>
    <property type="evidence" value="ECO:0007669"/>
    <property type="project" value="UniProtKB-KW"/>
</dbReference>
<evidence type="ECO:0000259" key="10">
    <source>
        <dbReference type="PROSITE" id="PS50893"/>
    </source>
</evidence>
<evidence type="ECO:0000313" key="13">
    <source>
        <dbReference type="Proteomes" id="UP000273982"/>
    </source>
</evidence>
<evidence type="ECO:0000256" key="4">
    <source>
        <dbReference type="ARBA" id="ARBA00022741"/>
    </source>
</evidence>
<dbReference type="RefSeq" id="WP_124738547.1">
    <property type="nucleotide sequence ID" value="NZ_CP034086.1"/>
</dbReference>
<reference evidence="12 13" key="1">
    <citation type="submission" date="2018-11" db="EMBL/GenBank/DDBJ databases">
        <title>Genome squencing of methanotrophic bacteria isolated from alkaline groundwater in Korea.</title>
        <authorList>
            <person name="Nguyen L.N."/>
        </authorList>
    </citation>
    <scope>NUCLEOTIDE SEQUENCE [LARGE SCALE GENOMIC DNA]</scope>
    <source>
        <strain evidence="12 13">GW6</strain>
    </source>
</reference>
<dbReference type="KEGG" id="mros:EHO51_08660"/>
<feature type="domain" description="ABC transmembrane type-1" evidence="11">
    <location>
        <begin position="44"/>
        <end position="326"/>
    </location>
</feature>
<keyword evidence="4" id="KW-0547">Nucleotide-binding</keyword>
<comment type="subcellular location">
    <subcellularLocation>
        <location evidence="1">Cell membrane</location>
        <topology evidence="1">Multi-pass membrane protein</topology>
    </subcellularLocation>
</comment>
<feature type="transmembrane region" description="Helical" evidence="9">
    <location>
        <begin position="161"/>
        <end position="178"/>
    </location>
</feature>
<dbReference type="FunFam" id="3.40.50.300:FF:000218">
    <property type="entry name" value="Multidrug ABC transporter ATP-binding protein"/>
    <property type="match status" value="1"/>
</dbReference>
<dbReference type="PROSITE" id="PS00211">
    <property type="entry name" value="ABC_TRANSPORTER_1"/>
    <property type="match status" value="1"/>
</dbReference>
<keyword evidence="3 9" id="KW-0812">Transmembrane</keyword>
<evidence type="ECO:0000256" key="8">
    <source>
        <dbReference type="ARBA" id="ARBA00024725"/>
    </source>
</evidence>
<dbReference type="Gene3D" id="3.40.50.300">
    <property type="entry name" value="P-loop containing nucleotide triphosphate hydrolases"/>
    <property type="match status" value="1"/>
</dbReference>
<evidence type="ECO:0000256" key="5">
    <source>
        <dbReference type="ARBA" id="ARBA00022840"/>
    </source>
</evidence>
<dbReference type="InterPro" id="IPR017871">
    <property type="entry name" value="ABC_transporter-like_CS"/>
</dbReference>
<dbReference type="Pfam" id="PF00664">
    <property type="entry name" value="ABC_membrane"/>
    <property type="match status" value="1"/>
</dbReference>
<dbReference type="InterPro" id="IPR003439">
    <property type="entry name" value="ABC_transporter-like_ATP-bd"/>
</dbReference>
<accession>A0A3G8M5Y4</accession>
<dbReference type="Proteomes" id="UP000273982">
    <property type="component" value="Chromosome"/>
</dbReference>
<dbReference type="CDD" id="cd18575">
    <property type="entry name" value="ABC_6TM_bac_exporter_ABCB8_10_like"/>
    <property type="match status" value="1"/>
</dbReference>
<comment type="similarity">
    <text evidence="2">Belongs to the ABC transporter superfamily.</text>
</comment>
<dbReference type="InterPro" id="IPR011527">
    <property type="entry name" value="ABC1_TM_dom"/>
</dbReference>
<keyword evidence="6 9" id="KW-1133">Transmembrane helix</keyword>
<dbReference type="PROSITE" id="PS50893">
    <property type="entry name" value="ABC_TRANSPORTER_2"/>
    <property type="match status" value="1"/>
</dbReference>
<dbReference type="PROSITE" id="PS50929">
    <property type="entry name" value="ABC_TM1F"/>
    <property type="match status" value="1"/>
</dbReference>
<feature type="transmembrane region" description="Helical" evidence="9">
    <location>
        <begin position="43"/>
        <end position="63"/>
    </location>
</feature>
<dbReference type="GO" id="GO:0016887">
    <property type="term" value="F:ATP hydrolysis activity"/>
    <property type="evidence" value="ECO:0007669"/>
    <property type="project" value="InterPro"/>
</dbReference>
<feature type="transmembrane region" description="Helical" evidence="9">
    <location>
        <begin position="83"/>
        <end position="104"/>
    </location>
</feature>
<dbReference type="InterPro" id="IPR003593">
    <property type="entry name" value="AAA+_ATPase"/>
</dbReference>
<evidence type="ECO:0000259" key="11">
    <source>
        <dbReference type="PROSITE" id="PS50929"/>
    </source>
</evidence>
<dbReference type="SUPFAM" id="SSF90123">
    <property type="entry name" value="ABC transporter transmembrane region"/>
    <property type="match status" value="1"/>
</dbReference>
<evidence type="ECO:0000256" key="3">
    <source>
        <dbReference type="ARBA" id="ARBA00022692"/>
    </source>
</evidence>
<dbReference type="PANTHER" id="PTHR43394:SF1">
    <property type="entry name" value="ATP-BINDING CASSETTE SUB-FAMILY B MEMBER 10, MITOCHONDRIAL"/>
    <property type="match status" value="1"/>
</dbReference>
<gene>
    <name evidence="12" type="ORF">EHO51_08660</name>
</gene>
<protein>
    <submittedName>
        <fullName evidence="12">ATP-binding cassette domain-containing protein</fullName>
    </submittedName>
</protein>
<evidence type="ECO:0000256" key="9">
    <source>
        <dbReference type="SAM" id="Phobius"/>
    </source>
</evidence>
<comment type="function">
    <text evidence="8">Part of an ABC transporter complex. Transmembrane domains (TMD) form a pore in the inner membrane and the ATP-binding domain (NBD) is responsible for energy generation.</text>
</comment>
<dbReference type="CDD" id="cd03249">
    <property type="entry name" value="ABC_MTABC3_MDL1_MDL2"/>
    <property type="match status" value="1"/>
</dbReference>
<dbReference type="GO" id="GO:0005886">
    <property type="term" value="C:plasma membrane"/>
    <property type="evidence" value="ECO:0007669"/>
    <property type="project" value="UniProtKB-SubCell"/>
</dbReference>
<organism evidence="12 13">
    <name type="scientific">Methylocystis rosea</name>
    <dbReference type="NCBI Taxonomy" id="173366"/>
    <lineage>
        <taxon>Bacteria</taxon>
        <taxon>Pseudomonadati</taxon>
        <taxon>Pseudomonadota</taxon>
        <taxon>Alphaproteobacteria</taxon>
        <taxon>Hyphomicrobiales</taxon>
        <taxon>Methylocystaceae</taxon>
        <taxon>Methylocystis</taxon>
    </lineage>
</organism>
<dbReference type="Pfam" id="PF00005">
    <property type="entry name" value="ABC_tran"/>
    <property type="match status" value="1"/>
</dbReference>
<name>A0A3G8M5Y4_9HYPH</name>
<proteinExistence type="inferred from homology"/>
<dbReference type="NCBIfam" id="TIGR02204">
    <property type="entry name" value="MsbA_rel"/>
    <property type="match status" value="1"/>
</dbReference>
<feature type="transmembrane region" description="Helical" evidence="9">
    <location>
        <begin position="184"/>
        <end position="205"/>
    </location>
</feature>
<dbReference type="InterPro" id="IPR036640">
    <property type="entry name" value="ABC1_TM_sf"/>
</dbReference>
<dbReference type="AlphaFoldDB" id="A0A3G8M5Y4"/>
<keyword evidence="5 12" id="KW-0067">ATP-binding</keyword>
<evidence type="ECO:0000256" key="1">
    <source>
        <dbReference type="ARBA" id="ARBA00004651"/>
    </source>
</evidence>
<evidence type="ECO:0000256" key="6">
    <source>
        <dbReference type="ARBA" id="ARBA00022989"/>
    </source>
</evidence>
<sequence>MTKKNADVDSVDPVARKPDRGLKATLSPLRPLLPYALRYKRTIVFAFVALLLAAGATLTLPLAVRGMIDHGFSADSAGAVNAYFGALIAVAATLAIASGTRYYFVMTLGEHVVADLRADLFKHLTALDAAFYDTAKTGELLSRLTADTTQLKSAFGSSASVALRNLFMFFGAIVMMVATSPKLAGMTLAAIPIIVLPLIASGRAVRQRSRSAQDTLAQASAYAGENLSAVRAMQANGAQASTTARFTRAVVAAYDAAQAATLLRAIVTAGAILVVFTSIVGVLWLGAQDVLAGHMTSGVLSQFVLYAVLGASSLGELTQTWSELSAAAGAAGRIAEILAIQPRIVAPARPTPPPARWQGRIAFDHVRFAYATAPEKPALQDFSLVVAPGERVALVGPSGAGKSTTFALLLRFYDVDSGSITLDGVDLRDLDPVALRRAIALAPQDPVIFGLSVAENIAYGRDDASSGEIVAAAKRAQAHDFIMALPMGYDTLLGERGVTLSGGQRQRLAIARAILADAPVLLLDEATSALDAENEALVQAALHDVMQGRTSLVIAHRLATVLEADRIIVVDEGRIVEQGTHASLTAAGGLYARLAKLQFDTDRAGAAA</sequence>
<dbReference type="SMART" id="SM00382">
    <property type="entry name" value="AAA"/>
    <property type="match status" value="1"/>
</dbReference>
<dbReference type="PANTHER" id="PTHR43394">
    <property type="entry name" value="ATP-DEPENDENT PERMEASE MDL1, MITOCHONDRIAL"/>
    <property type="match status" value="1"/>
</dbReference>